<dbReference type="EMBL" id="CAJVQB010020271">
    <property type="protein sequence ID" value="CAG8793999.1"/>
    <property type="molecule type" value="Genomic_DNA"/>
</dbReference>
<accession>A0ABN7VRC3</accession>
<feature type="compositionally biased region" description="Basic and acidic residues" evidence="1">
    <location>
        <begin position="73"/>
        <end position="90"/>
    </location>
</feature>
<reference evidence="2 3" key="1">
    <citation type="submission" date="2021-06" db="EMBL/GenBank/DDBJ databases">
        <authorList>
            <person name="Kallberg Y."/>
            <person name="Tangrot J."/>
            <person name="Rosling A."/>
        </authorList>
    </citation>
    <scope>NUCLEOTIDE SEQUENCE [LARGE SCALE GENOMIC DNA]</scope>
    <source>
        <strain evidence="2 3">120-4 pot B 10/14</strain>
    </source>
</reference>
<protein>
    <submittedName>
        <fullName evidence="2">23483_t:CDS:1</fullName>
    </submittedName>
</protein>
<dbReference type="Proteomes" id="UP000789901">
    <property type="component" value="Unassembled WGS sequence"/>
</dbReference>
<dbReference type="PANTHER" id="PTHR47718">
    <property type="entry name" value="OS01G0519700 PROTEIN"/>
    <property type="match status" value="1"/>
</dbReference>
<keyword evidence="3" id="KW-1185">Reference proteome</keyword>
<proteinExistence type="predicted"/>
<feature type="non-terminal residue" evidence="2">
    <location>
        <position position="252"/>
    </location>
</feature>
<organism evidence="2 3">
    <name type="scientific">Gigaspora margarita</name>
    <dbReference type="NCBI Taxonomy" id="4874"/>
    <lineage>
        <taxon>Eukaryota</taxon>
        <taxon>Fungi</taxon>
        <taxon>Fungi incertae sedis</taxon>
        <taxon>Mucoromycota</taxon>
        <taxon>Glomeromycotina</taxon>
        <taxon>Glomeromycetes</taxon>
        <taxon>Diversisporales</taxon>
        <taxon>Gigasporaceae</taxon>
        <taxon>Gigaspora</taxon>
    </lineage>
</organism>
<comment type="caution">
    <text evidence="2">The sequence shown here is derived from an EMBL/GenBank/DDBJ whole genome shotgun (WGS) entry which is preliminary data.</text>
</comment>
<feature type="compositionally biased region" description="Polar residues" evidence="1">
    <location>
        <begin position="61"/>
        <end position="70"/>
    </location>
</feature>
<evidence type="ECO:0000313" key="3">
    <source>
        <dbReference type="Proteomes" id="UP000789901"/>
    </source>
</evidence>
<evidence type="ECO:0000256" key="1">
    <source>
        <dbReference type="SAM" id="MobiDB-lite"/>
    </source>
</evidence>
<feature type="region of interest" description="Disordered" evidence="1">
    <location>
        <begin position="61"/>
        <end position="90"/>
    </location>
</feature>
<sequence>MHYLPIFQINDPTFQLRSYQQPTSSTSFNAKIDCVNNKFDERLNNESDELLYNESSKHLNNESNELLGNKSNKRLDNEPDERLSKESDKQLDNEFDDQVELYKEQIFKTVKEAYAVVEAFVQSNGFGIRKGRVKKDASNEHKISRTFLCCHARKPSNKKESHKIEKSGSYRTDYKWKVNIYWSKHLSRYYISTYVNVHTSHTLNSSTIKFIPKNCKLTNKMLEDIKYYTIVRKLNTSAQYRLLFGKYNALIH</sequence>
<evidence type="ECO:0000313" key="2">
    <source>
        <dbReference type="EMBL" id="CAG8793999.1"/>
    </source>
</evidence>
<gene>
    <name evidence="2" type="ORF">GMARGA_LOCUS21700</name>
</gene>
<name>A0ABN7VRC3_GIGMA</name>